<dbReference type="Proteomes" id="UP000694427">
    <property type="component" value="Unplaced"/>
</dbReference>
<dbReference type="PANTHER" id="PTHR38706">
    <property type="entry name" value="SI:CH211-198C19.1-RELATED"/>
    <property type="match status" value="1"/>
</dbReference>
<dbReference type="PANTHER" id="PTHR38706:SF2">
    <property type="match status" value="1"/>
</dbReference>
<protein>
    <submittedName>
        <fullName evidence="1">Uncharacterized protein</fullName>
    </submittedName>
</protein>
<reference evidence="1" key="1">
    <citation type="submission" date="2025-08" db="UniProtKB">
        <authorList>
            <consortium name="Ensembl"/>
        </authorList>
    </citation>
    <scope>IDENTIFICATION</scope>
</reference>
<name>A0A8C1JAV8_CYPCA</name>
<dbReference type="Ensembl" id="ENSCCRT00010032791.1">
    <property type="protein sequence ID" value="ENSCCRP00010029933.1"/>
    <property type="gene ID" value="ENSCCRG00010012753.1"/>
</dbReference>
<reference evidence="1" key="2">
    <citation type="submission" date="2025-09" db="UniProtKB">
        <authorList>
            <consortium name="Ensembl"/>
        </authorList>
    </citation>
    <scope>IDENTIFICATION</scope>
</reference>
<accession>A0A8C1JAV8</accession>
<keyword evidence="2" id="KW-1185">Reference proteome</keyword>
<organism evidence="1 2">
    <name type="scientific">Cyprinus carpio</name>
    <name type="common">Common carp</name>
    <dbReference type="NCBI Taxonomy" id="7962"/>
    <lineage>
        <taxon>Eukaryota</taxon>
        <taxon>Metazoa</taxon>
        <taxon>Chordata</taxon>
        <taxon>Craniata</taxon>
        <taxon>Vertebrata</taxon>
        <taxon>Euteleostomi</taxon>
        <taxon>Actinopterygii</taxon>
        <taxon>Neopterygii</taxon>
        <taxon>Teleostei</taxon>
        <taxon>Ostariophysi</taxon>
        <taxon>Cypriniformes</taxon>
        <taxon>Cyprinidae</taxon>
        <taxon>Cyprininae</taxon>
        <taxon>Cyprinus</taxon>
    </lineage>
</organism>
<evidence type="ECO:0000313" key="1">
    <source>
        <dbReference type="Ensembl" id="ENSCCRP00010029933.1"/>
    </source>
</evidence>
<proteinExistence type="predicted"/>
<evidence type="ECO:0000313" key="2">
    <source>
        <dbReference type="Proteomes" id="UP000694427"/>
    </source>
</evidence>
<sequence length="180" mass="20831">MPVKTLNELAHLRDSGFGQPYPRHGLSLLWWFANECVYIGGDGRMIARCDPKNKYFGFHPFHNLDELLPYTSLPYYDVGNLNHPGALPLYVTKYYHGNADNSNIDRIVVSVASDWNNKWFDRIYVTQHLNQKAFNETCTYRISQGLIRIIQSLQLSDFIRQVSEYTDTPSRKCDCSCTIL</sequence>
<dbReference type="AlphaFoldDB" id="A0A8C1JAV8"/>